<dbReference type="InterPro" id="IPR001647">
    <property type="entry name" value="HTH_TetR"/>
</dbReference>
<evidence type="ECO:0000256" key="4">
    <source>
        <dbReference type="ARBA" id="ARBA00023163"/>
    </source>
</evidence>
<reference evidence="7 8" key="1">
    <citation type="submission" date="2018-12" db="EMBL/GenBank/DDBJ databases">
        <title>Draft genome sequence of Embleya hyalina NBRC 13850T.</title>
        <authorList>
            <person name="Komaki H."/>
            <person name="Hosoyama A."/>
            <person name="Kimura A."/>
            <person name="Ichikawa N."/>
            <person name="Tamura T."/>
        </authorList>
    </citation>
    <scope>NUCLEOTIDE SEQUENCE [LARGE SCALE GENOMIC DNA]</scope>
    <source>
        <strain evidence="7 8">NBRC 13850</strain>
    </source>
</reference>
<dbReference type="Pfam" id="PF00440">
    <property type="entry name" value="TetR_N"/>
    <property type="match status" value="1"/>
</dbReference>
<evidence type="ECO:0000256" key="3">
    <source>
        <dbReference type="ARBA" id="ARBA00023125"/>
    </source>
</evidence>
<sequence>MDDSPSKRTAPRKRAPRGSLDRARVVAAATAIMDSEGIDAITMRRIADDLDVRPMSLYTHFRSKDEVLAAVYDNAIAAVRVPAVEEGLDGIRTLLRSYFRLMVEHAEVARIHLAVNASGPSDLRISETLYAVLLTHGMGVRDAVGMVATLIRFTIGAATLYPTRKPSDEDPGAWSKEQRSLQALPAEEYPTLHALGLGLPAFTQEELFEHGLDLILRQIPPR</sequence>
<dbReference type="GO" id="GO:0045892">
    <property type="term" value="P:negative regulation of DNA-templated transcription"/>
    <property type="evidence" value="ECO:0007669"/>
    <property type="project" value="InterPro"/>
</dbReference>
<evidence type="ECO:0000256" key="5">
    <source>
        <dbReference type="PROSITE-ProRule" id="PRU00335"/>
    </source>
</evidence>
<name>A0A401YTD2_9ACTN</name>
<dbReference type="GO" id="GO:0000976">
    <property type="term" value="F:transcription cis-regulatory region binding"/>
    <property type="evidence" value="ECO:0007669"/>
    <property type="project" value="TreeGrafter"/>
</dbReference>
<dbReference type="GO" id="GO:0003700">
    <property type="term" value="F:DNA-binding transcription factor activity"/>
    <property type="evidence" value="ECO:0007669"/>
    <property type="project" value="TreeGrafter"/>
</dbReference>
<dbReference type="PRINTS" id="PR00400">
    <property type="entry name" value="TETREPRESSOR"/>
</dbReference>
<evidence type="ECO:0000313" key="7">
    <source>
        <dbReference type="EMBL" id="GCD97870.1"/>
    </source>
</evidence>
<dbReference type="GO" id="GO:0046677">
    <property type="term" value="P:response to antibiotic"/>
    <property type="evidence" value="ECO:0007669"/>
    <property type="project" value="InterPro"/>
</dbReference>
<dbReference type="SUPFAM" id="SSF48498">
    <property type="entry name" value="Tetracyclin repressor-like, C-terminal domain"/>
    <property type="match status" value="1"/>
</dbReference>
<feature type="domain" description="HTH tetR-type" evidence="6">
    <location>
        <begin position="19"/>
        <end position="79"/>
    </location>
</feature>
<dbReference type="PRINTS" id="PR00455">
    <property type="entry name" value="HTHTETR"/>
</dbReference>
<dbReference type="InterPro" id="IPR003012">
    <property type="entry name" value="Tet_transcr_reg_TetR"/>
</dbReference>
<evidence type="ECO:0000256" key="2">
    <source>
        <dbReference type="ARBA" id="ARBA00023015"/>
    </source>
</evidence>
<dbReference type="Gene3D" id="1.10.357.10">
    <property type="entry name" value="Tetracycline Repressor, domain 2"/>
    <property type="match status" value="1"/>
</dbReference>
<dbReference type="InterPro" id="IPR050109">
    <property type="entry name" value="HTH-type_TetR-like_transc_reg"/>
</dbReference>
<dbReference type="Pfam" id="PF02909">
    <property type="entry name" value="TetR_C_1"/>
    <property type="match status" value="1"/>
</dbReference>
<keyword evidence="8" id="KW-1185">Reference proteome</keyword>
<feature type="DNA-binding region" description="H-T-H motif" evidence="5">
    <location>
        <begin position="42"/>
        <end position="61"/>
    </location>
</feature>
<dbReference type="OrthoDB" id="329481at2"/>
<keyword evidence="4" id="KW-0804">Transcription</keyword>
<accession>A0A401YTD2</accession>
<keyword evidence="1" id="KW-0678">Repressor</keyword>
<comment type="caution">
    <text evidence="7">The sequence shown here is derived from an EMBL/GenBank/DDBJ whole genome shotgun (WGS) entry which is preliminary data.</text>
</comment>
<dbReference type="Proteomes" id="UP000286931">
    <property type="component" value="Unassembled WGS sequence"/>
</dbReference>
<dbReference type="PROSITE" id="PS50977">
    <property type="entry name" value="HTH_TETR_2"/>
    <property type="match status" value="1"/>
</dbReference>
<dbReference type="EMBL" id="BIFH01000025">
    <property type="protein sequence ID" value="GCD97870.1"/>
    <property type="molecule type" value="Genomic_DNA"/>
</dbReference>
<dbReference type="RefSeq" id="WP_126639805.1">
    <property type="nucleotide sequence ID" value="NZ_BIFH01000025.1"/>
</dbReference>
<dbReference type="InterPro" id="IPR009057">
    <property type="entry name" value="Homeodomain-like_sf"/>
</dbReference>
<organism evidence="7 8">
    <name type="scientific">Embleya hyalina</name>
    <dbReference type="NCBI Taxonomy" id="516124"/>
    <lineage>
        <taxon>Bacteria</taxon>
        <taxon>Bacillati</taxon>
        <taxon>Actinomycetota</taxon>
        <taxon>Actinomycetes</taxon>
        <taxon>Kitasatosporales</taxon>
        <taxon>Streptomycetaceae</taxon>
        <taxon>Embleya</taxon>
    </lineage>
</organism>
<keyword evidence="2" id="KW-0805">Transcription regulation</keyword>
<keyword evidence="3 5" id="KW-0238">DNA-binding</keyword>
<dbReference type="PANTHER" id="PTHR30055">
    <property type="entry name" value="HTH-TYPE TRANSCRIPTIONAL REGULATOR RUTR"/>
    <property type="match status" value="1"/>
</dbReference>
<dbReference type="SUPFAM" id="SSF46689">
    <property type="entry name" value="Homeodomain-like"/>
    <property type="match status" value="1"/>
</dbReference>
<dbReference type="InterPro" id="IPR004111">
    <property type="entry name" value="Repressor_TetR_C"/>
</dbReference>
<dbReference type="AlphaFoldDB" id="A0A401YTD2"/>
<dbReference type="InterPro" id="IPR036271">
    <property type="entry name" value="Tet_transcr_reg_TetR-rel_C_sf"/>
</dbReference>
<dbReference type="PANTHER" id="PTHR30055:SF151">
    <property type="entry name" value="TRANSCRIPTIONAL REGULATORY PROTEIN"/>
    <property type="match status" value="1"/>
</dbReference>
<evidence type="ECO:0000259" key="6">
    <source>
        <dbReference type="PROSITE" id="PS50977"/>
    </source>
</evidence>
<evidence type="ECO:0000313" key="8">
    <source>
        <dbReference type="Proteomes" id="UP000286931"/>
    </source>
</evidence>
<gene>
    <name evidence="7" type="ORF">EHYA_05567</name>
</gene>
<protein>
    <submittedName>
        <fullName evidence="7">Transcriptional regulator</fullName>
    </submittedName>
</protein>
<proteinExistence type="predicted"/>
<evidence type="ECO:0000256" key="1">
    <source>
        <dbReference type="ARBA" id="ARBA00022491"/>
    </source>
</evidence>